<sequence>MPKITKRSVWGYTPDSVDLIISELQTAHREQMDALQQEHTALTEANDRLRLEIQHLQEIQQNAVDEQVMTLFWQAHLEQTREVYQMLEELKLSEQKQIEVLEVSQLHRESVVQQALEKLKQLEINLQVQVKEGEHGGPSAT</sequence>
<dbReference type="OrthoDB" id="2989802at2"/>
<organism evidence="2 3">
    <name type="scientific">Tumebacillus flagellatus</name>
    <dbReference type="NCBI Taxonomy" id="1157490"/>
    <lineage>
        <taxon>Bacteria</taxon>
        <taxon>Bacillati</taxon>
        <taxon>Bacillota</taxon>
        <taxon>Bacilli</taxon>
        <taxon>Bacillales</taxon>
        <taxon>Alicyclobacillaceae</taxon>
        <taxon>Tumebacillus</taxon>
    </lineage>
</organism>
<proteinExistence type="predicted"/>
<dbReference type="RefSeq" id="WP_038093044.1">
    <property type="nucleotide sequence ID" value="NZ_JMIR01000037.1"/>
</dbReference>
<keyword evidence="1" id="KW-0175">Coiled coil</keyword>
<protein>
    <submittedName>
        <fullName evidence="2">Uncharacterized protein</fullName>
    </submittedName>
</protein>
<keyword evidence="3" id="KW-1185">Reference proteome</keyword>
<dbReference type="EMBL" id="JMIR01000037">
    <property type="protein sequence ID" value="KEO81467.1"/>
    <property type="molecule type" value="Genomic_DNA"/>
</dbReference>
<evidence type="ECO:0000256" key="1">
    <source>
        <dbReference type="SAM" id="Coils"/>
    </source>
</evidence>
<dbReference type="AlphaFoldDB" id="A0A074M627"/>
<dbReference type="STRING" id="1157490.EL26_20540"/>
<comment type="caution">
    <text evidence="2">The sequence shown here is derived from an EMBL/GenBank/DDBJ whole genome shotgun (WGS) entry which is preliminary data.</text>
</comment>
<gene>
    <name evidence="2" type="ORF">EL26_20540</name>
</gene>
<evidence type="ECO:0000313" key="2">
    <source>
        <dbReference type="EMBL" id="KEO81467.1"/>
    </source>
</evidence>
<reference evidence="2 3" key="1">
    <citation type="journal article" date="2013" name="Int. J. Syst. Evol. Microbiol.">
        <title>Tumebacillus flagellatus sp. nov., an alpha-amylase/pullulanase-producing bacterium isolated from cassava wastewater.</title>
        <authorList>
            <person name="Wang Q."/>
            <person name="Xie N."/>
            <person name="Qin Y."/>
            <person name="Shen N."/>
            <person name="Zhu J."/>
            <person name="Mi H."/>
            <person name="Huang R."/>
        </authorList>
    </citation>
    <scope>NUCLEOTIDE SEQUENCE [LARGE SCALE GENOMIC DNA]</scope>
    <source>
        <strain evidence="2 3">GST4</strain>
    </source>
</reference>
<feature type="coiled-coil region" evidence="1">
    <location>
        <begin position="32"/>
        <end position="132"/>
    </location>
</feature>
<evidence type="ECO:0000313" key="3">
    <source>
        <dbReference type="Proteomes" id="UP000027931"/>
    </source>
</evidence>
<dbReference type="Proteomes" id="UP000027931">
    <property type="component" value="Unassembled WGS sequence"/>
</dbReference>
<accession>A0A074M627</accession>
<name>A0A074M627_9BACL</name>